<dbReference type="Proteomes" id="UP000618733">
    <property type="component" value="Unassembled WGS sequence"/>
</dbReference>
<gene>
    <name evidence="2" type="ORF">JD292_00820</name>
</gene>
<reference evidence="2" key="1">
    <citation type="submission" date="2020-12" db="EMBL/GenBank/DDBJ databases">
        <title>Leucobacter sp. CAS2, isolated from Chromium sludge.</title>
        <authorList>
            <person name="Xu Z."/>
        </authorList>
    </citation>
    <scope>NUCLEOTIDE SEQUENCE</scope>
    <source>
        <strain evidence="2">CSA2</strain>
    </source>
</reference>
<sequence length="267" mass="29076">MNTAIAQMAHENGWSYEEAGDPPALGGTLWEQVSNGTARDKVVGDGWEAGTITGGSRSATQVSRKGRLEVRRTVTVSAPKRSITLGYFAITLPRRLPHMVLDATRNGRGMVTRPRAGQALSLEGDFDSHFQLYAPNGYERDALYVFTPDLMALLIDEAGDLDVEIRDNQLIVYREGGFDLLDPRVRERFAQLRATIGALAWSQSDRYLDDRVPAPRLLRAGPADNEVGAGGQRLRRKLPKEALIGVWAAGGGLAVAAVTGLLLILLR</sequence>
<evidence type="ECO:0000313" key="3">
    <source>
        <dbReference type="Proteomes" id="UP000618733"/>
    </source>
</evidence>
<accession>A0A934QCM8</accession>
<keyword evidence="1" id="KW-0812">Transmembrane</keyword>
<keyword evidence="1" id="KW-1133">Transmembrane helix</keyword>
<evidence type="ECO:0000313" key="2">
    <source>
        <dbReference type="EMBL" id="MBK0420622.1"/>
    </source>
</evidence>
<keyword evidence="3" id="KW-1185">Reference proteome</keyword>
<keyword evidence="1" id="KW-0472">Membrane</keyword>
<comment type="caution">
    <text evidence="2">The sequence shown here is derived from an EMBL/GenBank/DDBJ whole genome shotgun (WGS) entry which is preliminary data.</text>
</comment>
<dbReference type="EMBL" id="JAEHOI010000001">
    <property type="protein sequence ID" value="MBK0420622.1"/>
    <property type="molecule type" value="Genomic_DNA"/>
</dbReference>
<proteinExistence type="predicted"/>
<protein>
    <submittedName>
        <fullName evidence="2">Uncharacterized protein</fullName>
    </submittedName>
</protein>
<dbReference type="AlphaFoldDB" id="A0A934QCM8"/>
<organism evidence="2 3">
    <name type="scientific">Leucobacter edaphi</name>
    <dbReference type="NCBI Taxonomy" id="2796472"/>
    <lineage>
        <taxon>Bacteria</taxon>
        <taxon>Bacillati</taxon>
        <taxon>Actinomycetota</taxon>
        <taxon>Actinomycetes</taxon>
        <taxon>Micrococcales</taxon>
        <taxon>Microbacteriaceae</taxon>
        <taxon>Leucobacter</taxon>
    </lineage>
</organism>
<dbReference type="RefSeq" id="WP_200130834.1">
    <property type="nucleotide sequence ID" value="NZ_JAEHOI010000001.1"/>
</dbReference>
<evidence type="ECO:0000256" key="1">
    <source>
        <dbReference type="SAM" id="Phobius"/>
    </source>
</evidence>
<feature type="transmembrane region" description="Helical" evidence="1">
    <location>
        <begin position="242"/>
        <end position="266"/>
    </location>
</feature>
<name>A0A934QCM8_9MICO</name>